<dbReference type="Proteomes" id="UP001265746">
    <property type="component" value="Unassembled WGS sequence"/>
</dbReference>
<feature type="transmembrane region" description="Helical" evidence="6">
    <location>
        <begin position="75"/>
        <end position="92"/>
    </location>
</feature>
<feature type="transmembrane region" description="Helical" evidence="6">
    <location>
        <begin position="149"/>
        <end position="178"/>
    </location>
</feature>
<feature type="transmembrane region" description="Helical" evidence="6">
    <location>
        <begin position="231"/>
        <end position="255"/>
    </location>
</feature>
<keyword evidence="9" id="KW-1185">Reference proteome</keyword>
<evidence type="ECO:0000313" key="9">
    <source>
        <dbReference type="Proteomes" id="UP001265746"/>
    </source>
</evidence>
<keyword evidence="4 6" id="KW-0472">Membrane</keyword>
<evidence type="ECO:0000313" key="8">
    <source>
        <dbReference type="EMBL" id="KAK2595726.1"/>
    </source>
</evidence>
<evidence type="ECO:0000256" key="3">
    <source>
        <dbReference type="ARBA" id="ARBA00022989"/>
    </source>
</evidence>
<dbReference type="PANTHER" id="PTHR33048">
    <property type="entry name" value="PTH11-LIKE INTEGRAL MEMBRANE PROTEIN (AFU_ORTHOLOGUE AFUA_5G11245)"/>
    <property type="match status" value="1"/>
</dbReference>
<keyword evidence="2 6" id="KW-0812">Transmembrane</keyword>
<comment type="subcellular location">
    <subcellularLocation>
        <location evidence="1">Membrane</location>
        <topology evidence="1">Multi-pass membrane protein</topology>
    </subcellularLocation>
</comment>
<feature type="transmembrane region" description="Helical" evidence="6">
    <location>
        <begin position="198"/>
        <end position="219"/>
    </location>
</feature>
<dbReference type="AlphaFoldDB" id="A0AAD9S175"/>
<dbReference type="Pfam" id="PF20684">
    <property type="entry name" value="Fung_rhodopsin"/>
    <property type="match status" value="1"/>
</dbReference>
<evidence type="ECO:0000259" key="7">
    <source>
        <dbReference type="Pfam" id="PF20684"/>
    </source>
</evidence>
<comment type="similarity">
    <text evidence="5">Belongs to the SAT4 family.</text>
</comment>
<evidence type="ECO:0000256" key="2">
    <source>
        <dbReference type="ARBA" id="ARBA00022692"/>
    </source>
</evidence>
<feature type="transmembrane region" description="Helical" evidence="6">
    <location>
        <begin position="275"/>
        <end position="293"/>
    </location>
</feature>
<dbReference type="EMBL" id="JAUJFL010000014">
    <property type="protein sequence ID" value="KAK2595726.1"/>
    <property type="molecule type" value="Genomic_DNA"/>
</dbReference>
<dbReference type="PANTHER" id="PTHR33048:SF47">
    <property type="entry name" value="INTEGRAL MEMBRANE PROTEIN-RELATED"/>
    <property type="match status" value="1"/>
</dbReference>
<reference evidence="8" key="1">
    <citation type="submission" date="2023-06" db="EMBL/GenBank/DDBJ databases">
        <authorList>
            <person name="Noh H."/>
        </authorList>
    </citation>
    <scope>NUCLEOTIDE SEQUENCE</scope>
    <source>
        <strain evidence="8">DUCC20226</strain>
    </source>
</reference>
<proteinExistence type="inferred from homology"/>
<accession>A0AAD9S175</accession>
<evidence type="ECO:0000256" key="1">
    <source>
        <dbReference type="ARBA" id="ARBA00004141"/>
    </source>
</evidence>
<feature type="transmembrane region" description="Helical" evidence="6">
    <location>
        <begin position="112"/>
        <end position="137"/>
    </location>
</feature>
<dbReference type="InterPro" id="IPR049326">
    <property type="entry name" value="Rhodopsin_dom_fungi"/>
</dbReference>
<dbReference type="GO" id="GO:0016020">
    <property type="term" value="C:membrane"/>
    <property type="evidence" value="ECO:0007669"/>
    <property type="project" value="UniProtKB-SubCell"/>
</dbReference>
<feature type="domain" description="Rhodopsin" evidence="7">
    <location>
        <begin position="26"/>
        <end position="299"/>
    </location>
</feature>
<comment type="caution">
    <text evidence="8">The sequence shown here is derived from an EMBL/GenBank/DDBJ whole genome shotgun (WGS) entry which is preliminary data.</text>
</comment>
<keyword evidence="3 6" id="KW-1133">Transmembrane helix</keyword>
<protein>
    <recommendedName>
        <fullName evidence="7">Rhodopsin domain-containing protein</fullName>
    </recommendedName>
</protein>
<dbReference type="InterPro" id="IPR052337">
    <property type="entry name" value="SAT4-like"/>
</dbReference>
<evidence type="ECO:0000256" key="6">
    <source>
        <dbReference type="SAM" id="Phobius"/>
    </source>
</evidence>
<name>A0AAD9S175_PHOAM</name>
<sequence length="441" mass="49367">MAPSRQGECYVGISVTLFAATAALALRLYARHLTRVRLGIDDYFCIVAYVSFGPPTNEVQVQCVLTVQADRRIQIFAAICSGLMFSWTNYGLGKILADVPRPQAVIFRDNTLYLYILEFTYAYSLGFSKLSILALYWRFFSLFRIRLPIITLFVATVIWLLCRTFLGLFHCYPIQAFWEGKAKYPNAVCPIDDAKFEFGTVVVHAFLDVTIFSLPIFQIQQLTFRTTGEKLAVLAIFASGAFVCIVSIVNLTQLYAFLHTDASIEVLYNTAPPALWGQIEINMAIVAISLPLVRPVLQKAFRGLFPTRTDTRGSQDAEHYPGWVHMEWLRKLTSISSSTARTGRTARTATTGVTGDTRHDVANDEVELTSYHDLDSFADAMTRTHTYATGGRVPLESGSSDFRNDLRVTWRLPPRSPVPGFDSILEIVSPKEAGSFDRSKV</sequence>
<organism evidence="8 9">
    <name type="scientific">Phomopsis amygdali</name>
    <name type="common">Fusicoccum amygdali</name>
    <dbReference type="NCBI Taxonomy" id="1214568"/>
    <lineage>
        <taxon>Eukaryota</taxon>
        <taxon>Fungi</taxon>
        <taxon>Dikarya</taxon>
        <taxon>Ascomycota</taxon>
        <taxon>Pezizomycotina</taxon>
        <taxon>Sordariomycetes</taxon>
        <taxon>Sordariomycetidae</taxon>
        <taxon>Diaporthales</taxon>
        <taxon>Diaporthaceae</taxon>
        <taxon>Diaporthe</taxon>
    </lineage>
</organism>
<evidence type="ECO:0000256" key="4">
    <source>
        <dbReference type="ARBA" id="ARBA00023136"/>
    </source>
</evidence>
<evidence type="ECO:0000256" key="5">
    <source>
        <dbReference type="ARBA" id="ARBA00038359"/>
    </source>
</evidence>
<gene>
    <name evidence="8" type="ORF">N8I77_013751</name>
</gene>
<feature type="transmembrane region" description="Helical" evidence="6">
    <location>
        <begin position="12"/>
        <end position="30"/>
    </location>
</feature>